<gene>
    <name evidence="1" type="ORF">Tci_928927</name>
</gene>
<feature type="non-terminal residue" evidence="1">
    <location>
        <position position="1"/>
    </location>
</feature>
<accession>A0A699XG23</accession>
<evidence type="ECO:0000313" key="1">
    <source>
        <dbReference type="EMBL" id="GFD56958.1"/>
    </source>
</evidence>
<dbReference type="AlphaFoldDB" id="A0A699XG23"/>
<organism evidence="1">
    <name type="scientific">Tanacetum cinerariifolium</name>
    <name type="common">Dalmatian daisy</name>
    <name type="synonym">Chrysanthemum cinerariifolium</name>
    <dbReference type="NCBI Taxonomy" id="118510"/>
    <lineage>
        <taxon>Eukaryota</taxon>
        <taxon>Viridiplantae</taxon>
        <taxon>Streptophyta</taxon>
        <taxon>Embryophyta</taxon>
        <taxon>Tracheophyta</taxon>
        <taxon>Spermatophyta</taxon>
        <taxon>Magnoliopsida</taxon>
        <taxon>eudicotyledons</taxon>
        <taxon>Gunneridae</taxon>
        <taxon>Pentapetalae</taxon>
        <taxon>asterids</taxon>
        <taxon>campanulids</taxon>
        <taxon>Asterales</taxon>
        <taxon>Asteraceae</taxon>
        <taxon>Asteroideae</taxon>
        <taxon>Anthemideae</taxon>
        <taxon>Anthemidinae</taxon>
        <taxon>Tanacetum</taxon>
    </lineage>
</organism>
<dbReference type="EMBL" id="BKCJ011835313">
    <property type="protein sequence ID" value="GFD56958.1"/>
    <property type="molecule type" value="Genomic_DNA"/>
</dbReference>
<comment type="caution">
    <text evidence="1">The sequence shown here is derived from an EMBL/GenBank/DDBJ whole genome shotgun (WGS) entry which is preliminary data.</text>
</comment>
<feature type="non-terminal residue" evidence="1">
    <location>
        <position position="89"/>
    </location>
</feature>
<reference evidence="1" key="1">
    <citation type="journal article" date="2019" name="Sci. Rep.">
        <title>Draft genome of Tanacetum cinerariifolium, the natural source of mosquito coil.</title>
        <authorList>
            <person name="Yamashiro T."/>
            <person name="Shiraishi A."/>
            <person name="Satake H."/>
            <person name="Nakayama K."/>
        </authorList>
    </citation>
    <scope>NUCLEOTIDE SEQUENCE</scope>
</reference>
<protein>
    <submittedName>
        <fullName evidence="1">Uncharacterized protein</fullName>
    </submittedName>
</protein>
<name>A0A699XG23_TANCI</name>
<proteinExistence type="predicted"/>
<sequence length="89" mass="9437">AGINEQAALDASSAGLLHAAPVSERLGHQAPGRNGNNGLVKILHLDRVQRDVDDIAVGAHLRHLDPVADPQHVVAGQLHTGYERQQGVF</sequence>